<evidence type="ECO:0000313" key="4">
    <source>
        <dbReference type="Proteomes" id="UP000470771"/>
    </source>
</evidence>
<reference evidence="3 4" key="1">
    <citation type="submission" date="2019-12" db="EMBL/GenBank/DDBJ databases">
        <authorList>
            <person name="Zhao J."/>
        </authorList>
    </citation>
    <scope>NUCLEOTIDE SEQUENCE [LARGE SCALE GENOMIC DNA]</scope>
    <source>
        <strain evidence="3 4">S-15</strain>
    </source>
</reference>
<dbReference type="Gene3D" id="3.90.550.10">
    <property type="entry name" value="Spore Coat Polysaccharide Biosynthesis Protein SpsA, Chain A"/>
    <property type="match status" value="1"/>
</dbReference>
<dbReference type="PANTHER" id="PTHR43630:SF2">
    <property type="entry name" value="GLYCOSYLTRANSFERASE"/>
    <property type="match status" value="1"/>
</dbReference>
<comment type="similarity">
    <text evidence="1">Belongs to the glycosyltransferase 2 family. WaaE/KdtX subfamily.</text>
</comment>
<dbReference type="SUPFAM" id="SSF53448">
    <property type="entry name" value="Nucleotide-diphospho-sugar transferases"/>
    <property type="match status" value="1"/>
</dbReference>
<dbReference type="AlphaFoldDB" id="A0A6N9NDL8"/>
<feature type="domain" description="Glycosyltransferase 2-like" evidence="2">
    <location>
        <begin position="6"/>
        <end position="138"/>
    </location>
</feature>
<sequence>MVIQLSVVIITFNEERNIGRCIDSVLSIADEVLVVDSFSTDRTKEIATAKGARFVEHKFDGHIEQKNWAKSIASFDYVLSLDADEALTPELAASIQKAKENWQYEAYAMNRLTNYCGTWVHHSSWYPDTKTRLFTKQSGDWGGQNPHDRFIVKNGVKTGKLEGDLLHYSYYTIDDHRKQIDKFSTISANMMHQKGKKGAALKMWYKPIARFIKIYLIHKGFLDGKAGFLIAKLSAYAVYLKYFKLNQLNHEKPI</sequence>
<dbReference type="InterPro" id="IPR029044">
    <property type="entry name" value="Nucleotide-diphossugar_trans"/>
</dbReference>
<dbReference type="InterPro" id="IPR001173">
    <property type="entry name" value="Glyco_trans_2-like"/>
</dbReference>
<name>A0A6N9NDL8_9FLAO</name>
<organism evidence="3 4">
    <name type="scientific">Acidiluteibacter ferrifornacis</name>
    <dbReference type="NCBI Taxonomy" id="2692424"/>
    <lineage>
        <taxon>Bacteria</taxon>
        <taxon>Pseudomonadati</taxon>
        <taxon>Bacteroidota</taxon>
        <taxon>Flavobacteriia</taxon>
        <taxon>Flavobacteriales</taxon>
        <taxon>Cryomorphaceae</taxon>
        <taxon>Acidiluteibacter</taxon>
    </lineage>
</organism>
<dbReference type="Proteomes" id="UP000470771">
    <property type="component" value="Unassembled WGS sequence"/>
</dbReference>
<gene>
    <name evidence="3" type="ORF">GQN54_01025</name>
</gene>
<evidence type="ECO:0000256" key="1">
    <source>
        <dbReference type="ARBA" id="ARBA00038494"/>
    </source>
</evidence>
<evidence type="ECO:0000259" key="2">
    <source>
        <dbReference type="Pfam" id="PF00535"/>
    </source>
</evidence>
<dbReference type="Pfam" id="PF00535">
    <property type="entry name" value="Glycos_transf_2"/>
    <property type="match status" value="1"/>
</dbReference>
<evidence type="ECO:0000313" key="3">
    <source>
        <dbReference type="EMBL" id="NBG64678.1"/>
    </source>
</evidence>
<proteinExistence type="inferred from homology"/>
<dbReference type="GO" id="GO:0016740">
    <property type="term" value="F:transferase activity"/>
    <property type="evidence" value="ECO:0007669"/>
    <property type="project" value="UniProtKB-KW"/>
</dbReference>
<keyword evidence="4" id="KW-1185">Reference proteome</keyword>
<accession>A0A6N9NDL8</accession>
<dbReference type="PANTHER" id="PTHR43630">
    <property type="entry name" value="POLY-BETA-1,6-N-ACETYL-D-GLUCOSAMINE SYNTHASE"/>
    <property type="match status" value="1"/>
</dbReference>
<keyword evidence="3" id="KW-0808">Transferase</keyword>
<protein>
    <submittedName>
        <fullName evidence="3">Glycosyltransferase</fullName>
    </submittedName>
</protein>
<dbReference type="RefSeq" id="WP_160631074.1">
    <property type="nucleotide sequence ID" value="NZ_WWNE01000003.1"/>
</dbReference>
<dbReference type="CDD" id="cd02511">
    <property type="entry name" value="Beta4Glucosyltransferase"/>
    <property type="match status" value="1"/>
</dbReference>
<comment type="caution">
    <text evidence="3">The sequence shown here is derived from an EMBL/GenBank/DDBJ whole genome shotgun (WGS) entry which is preliminary data.</text>
</comment>
<dbReference type="EMBL" id="WWNE01000003">
    <property type="protein sequence ID" value="NBG64678.1"/>
    <property type="molecule type" value="Genomic_DNA"/>
</dbReference>